<name>A0A511W4C4_9BACI</name>
<feature type="transmembrane region" description="Helical" evidence="6">
    <location>
        <begin position="337"/>
        <end position="355"/>
    </location>
</feature>
<keyword evidence="7" id="KW-0131">Cell cycle</keyword>
<dbReference type="PANTHER" id="PTHR30250:SF21">
    <property type="entry name" value="LIPID II FLIPPASE MURJ"/>
    <property type="match status" value="1"/>
</dbReference>
<evidence type="ECO:0000256" key="3">
    <source>
        <dbReference type="ARBA" id="ARBA00022692"/>
    </source>
</evidence>
<evidence type="ECO:0000256" key="6">
    <source>
        <dbReference type="SAM" id="Phobius"/>
    </source>
</evidence>
<feature type="transmembrane region" description="Helical" evidence="6">
    <location>
        <begin position="193"/>
        <end position="217"/>
    </location>
</feature>
<accession>A0A511W4C4</accession>
<dbReference type="AlphaFoldDB" id="A0A511W4C4"/>
<keyword evidence="8" id="KW-1185">Reference proteome</keyword>
<evidence type="ECO:0000256" key="1">
    <source>
        <dbReference type="ARBA" id="ARBA00004651"/>
    </source>
</evidence>
<dbReference type="EMBL" id="BJYA01000011">
    <property type="protein sequence ID" value="GEN45956.1"/>
    <property type="molecule type" value="Genomic_DNA"/>
</dbReference>
<dbReference type="Pfam" id="PF01554">
    <property type="entry name" value="MatE"/>
    <property type="match status" value="1"/>
</dbReference>
<feature type="transmembrane region" description="Helical" evidence="6">
    <location>
        <begin position="247"/>
        <end position="267"/>
    </location>
</feature>
<comment type="subcellular location">
    <subcellularLocation>
        <location evidence="1">Cell membrane</location>
        <topology evidence="1">Multi-pass membrane protein</topology>
    </subcellularLocation>
</comment>
<protein>
    <submittedName>
        <fullName evidence="7">Putative cell division protein YtgP</fullName>
    </submittedName>
</protein>
<gene>
    <name evidence="7" type="primary">ytgP</name>
    <name evidence="7" type="ORF">AHA02nite_17320</name>
</gene>
<evidence type="ECO:0000313" key="7">
    <source>
        <dbReference type="EMBL" id="GEN45956.1"/>
    </source>
</evidence>
<keyword evidence="5 6" id="KW-0472">Membrane</keyword>
<evidence type="ECO:0000256" key="5">
    <source>
        <dbReference type="ARBA" id="ARBA00023136"/>
    </source>
</evidence>
<dbReference type="GO" id="GO:0042910">
    <property type="term" value="F:xenobiotic transmembrane transporter activity"/>
    <property type="evidence" value="ECO:0007669"/>
    <property type="project" value="InterPro"/>
</dbReference>
<dbReference type="Pfam" id="PF01943">
    <property type="entry name" value="Polysacc_synt"/>
    <property type="match status" value="1"/>
</dbReference>
<dbReference type="GO" id="GO:0015297">
    <property type="term" value="F:antiporter activity"/>
    <property type="evidence" value="ECO:0007669"/>
    <property type="project" value="InterPro"/>
</dbReference>
<keyword evidence="3 6" id="KW-0812">Transmembrane</keyword>
<evidence type="ECO:0000256" key="2">
    <source>
        <dbReference type="ARBA" id="ARBA00022475"/>
    </source>
</evidence>
<feature type="transmembrane region" description="Helical" evidence="6">
    <location>
        <begin position="403"/>
        <end position="425"/>
    </location>
</feature>
<reference evidence="7 8" key="1">
    <citation type="submission" date="2019-07" db="EMBL/GenBank/DDBJ databases">
        <title>Whole genome shotgun sequence of Alkalibacillus haloalkaliphilus NBRC 103110.</title>
        <authorList>
            <person name="Hosoyama A."/>
            <person name="Uohara A."/>
            <person name="Ohji S."/>
            <person name="Ichikawa N."/>
        </authorList>
    </citation>
    <scope>NUCLEOTIDE SEQUENCE [LARGE SCALE GENOMIC DNA]</scope>
    <source>
        <strain evidence="7 8">NBRC 103110</strain>
    </source>
</reference>
<feature type="transmembrane region" description="Helical" evidence="6">
    <location>
        <begin position="130"/>
        <end position="148"/>
    </location>
</feature>
<dbReference type="InterPro" id="IPR024923">
    <property type="entry name" value="PG_synth_SpoVB"/>
</dbReference>
<evidence type="ECO:0000256" key="4">
    <source>
        <dbReference type="ARBA" id="ARBA00022989"/>
    </source>
</evidence>
<dbReference type="InterPro" id="IPR002797">
    <property type="entry name" value="Polysacc_synth"/>
</dbReference>
<dbReference type="CDD" id="cd13124">
    <property type="entry name" value="MATE_SpoVB_like"/>
    <property type="match status" value="1"/>
</dbReference>
<feature type="transmembrane region" description="Helical" evidence="6">
    <location>
        <begin position="12"/>
        <end position="35"/>
    </location>
</feature>
<feature type="transmembrane region" description="Helical" evidence="6">
    <location>
        <begin position="499"/>
        <end position="519"/>
    </location>
</feature>
<dbReference type="PIRSF" id="PIRSF038958">
    <property type="entry name" value="PG_synth_SpoVB"/>
    <property type="match status" value="1"/>
</dbReference>
<dbReference type="PANTHER" id="PTHR30250">
    <property type="entry name" value="PST FAMILY PREDICTED COLANIC ACID TRANSPORTER"/>
    <property type="match status" value="1"/>
</dbReference>
<keyword evidence="7" id="KW-0132">Cell division</keyword>
<feature type="transmembrane region" description="Helical" evidence="6">
    <location>
        <begin position="169"/>
        <end position="187"/>
    </location>
</feature>
<feature type="transmembrane region" description="Helical" evidence="6">
    <location>
        <begin position="287"/>
        <end position="316"/>
    </location>
</feature>
<organism evidence="7 8">
    <name type="scientific">Alkalibacillus haloalkaliphilus</name>
    <dbReference type="NCBI Taxonomy" id="94136"/>
    <lineage>
        <taxon>Bacteria</taxon>
        <taxon>Bacillati</taxon>
        <taxon>Bacillota</taxon>
        <taxon>Bacilli</taxon>
        <taxon>Bacillales</taxon>
        <taxon>Bacillaceae</taxon>
        <taxon>Alkalibacillus</taxon>
    </lineage>
</organism>
<keyword evidence="2" id="KW-1003">Cell membrane</keyword>
<dbReference type="InterPro" id="IPR002528">
    <property type="entry name" value="MATE_fam"/>
</dbReference>
<feature type="transmembrane region" description="Helical" evidence="6">
    <location>
        <begin position="89"/>
        <end position="110"/>
    </location>
</feature>
<keyword evidence="4 6" id="KW-1133">Transmembrane helix</keyword>
<feature type="transmembrane region" description="Helical" evidence="6">
    <location>
        <begin position="467"/>
        <end position="487"/>
    </location>
</feature>
<dbReference type="GO" id="GO:0005886">
    <property type="term" value="C:plasma membrane"/>
    <property type="evidence" value="ECO:0007669"/>
    <property type="project" value="UniProtKB-SubCell"/>
</dbReference>
<dbReference type="Proteomes" id="UP000321440">
    <property type="component" value="Unassembled WGS sequence"/>
</dbReference>
<sequence>MSQSNILRGTMMLTGANYLSKVLGLLYVIPFFALVGDTGGTLYSYAYNPFQIFLTISSLGIPMAMSKFVAKYNALEDYRTKEVMFKSGLFFMFITGLVSFLIMFLSAEWLARIFVPADGNFSNSLSDVTFVIQMVSFALLIVAPMSIVRGYFQGHGSMGPSAISIVVEQIVRIVFLLAAGFVVLRILDGTITMAVGLAAFAAFIGALASSLVLTAIYRKRKPSIERQVNQSRKRAPSIPRRDMYQELLSYAGPFILVGIATPLYQLVDQVTFNRTMSSIGLSEISESLLSVIIVYGHKLVIIPVTLAIGLAMALLPSITHAFTQNNHQEYQNYISKAFQIVMLLILPASVGLALLSDQAYGTLYSPEEVVYAGSILAVYAPVSLFFALFTVSASMLQGVNKQNFTLISLGIGLLVKIILNVPLITVLQAEGAVIATGIGVLTAATLNVVKLYKETKFELKPLLKKSLLIIILTAIMAIIVVITNWLLGLPFTDGTRLQYSTQLFGSVTIGAYAYLWLAYKTTLLQHLLGERVNRFSKLFI</sequence>
<dbReference type="InterPro" id="IPR050833">
    <property type="entry name" value="Poly_Biosynth_Transport"/>
</dbReference>
<dbReference type="OrthoDB" id="9775950at2"/>
<evidence type="ECO:0000313" key="8">
    <source>
        <dbReference type="Proteomes" id="UP000321440"/>
    </source>
</evidence>
<comment type="caution">
    <text evidence="7">The sequence shown here is derived from an EMBL/GenBank/DDBJ whole genome shotgun (WGS) entry which is preliminary data.</text>
</comment>
<feature type="transmembrane region" description="Helical" evidence="6">
    <location>
        <begin position="431"/>
        <end position="452"/>
    </location>
</feature>
<dbReference type="GO" id="GO:0051301">
    <property type="term" value="P:cell division"/>
    <property type="evidence" value="ECO:0007669"/>
    <property type="project" value="UniProtKB-KW"/>
</dbReference>
<dbReference type="RefSeq" id="WP_146816340.1">
    <property type="nucleotide sequence ID" value="NZ_BJYA01000011.1"/>
</dbReference>
<feature type="transmembrane region" description="Helical" evidence="6">
    <location>
        <begin position="50"/>
        <end position="69"/>
    </location>
</feature>
<proteinExistence type="predicted"/>
<feature type="transmembrane region" description="Helical" evidence="6">
    <location>
        <begin position="370"/>
        <end position="391"/>
    </location>
</feature>